<accession>A0A8B9HLP0</accession>
<dbReference type="Ensembl" id="ENSAMXT00005016606.1">
    <property type="protein sequence ID" value="ENSAMXP00005015018.1"/>
    <property type="gene ID" value="ENSAMXG00005007962.1"/>
</dbReference>
<evidence type="ECO:0000313" key="1">
    <source>
        <dbReference type="Ensembl" id="ENSAMXP00005015018.1"/>
    </source>
</evidence>
<dbReference type="AlphaFoldDB" id="A0A8B9HLP0"/>
<organism evidence="1 2">
    <name type="scientific">Astyanax mexicanus</name>
    <name type="common">Blind cave fish</name>
    <name type="synonym">Astyanax fasciatus mexicanus</name>
    <dbReference type="NCBI Taxonomy" id="7994"/>
    <lineage>
        <taxon>Eukaryota</taxon>
        <taxon>Metazoa</taxon>
        <taxon>Chordata</taxon>
        <taxon>Craniata</taxon>
        <taxon>Vertebrata</taxon>
        <taxon>Euteleostomi</taxon>
        <taxon>Actinopterygii</taxon>
        <taxon>Neopterygii</taxon>
        <taxon>Teleostei</taxon>
        <taxon>Ostariophysi</taxon>
        <taxon>Characiformes</taxon>
        <taxon>Characoidei</taxon>
        <taxon>Acestrorhamphidae</taxon>
        <taxon>Acestrorhamphinae</taxon>
        <taxon>Astyanax</taxon>
    </lineage>
</organism>
<evidence type="ECO:0000313" key="2">
    <source>
        <dbReference type="Proteomes" id="UP000694621"/>
    </source>
</evidence>
<reference evidence="1" key="1">
    <citation type="submission" date="2025-08" db="UniProtKB">
        <authorList>
            <consortium name="Ensembl"/>
        </authorList>
    </citation>
    <scope>IDENTIFICATION</scope>
</reference>
<protein>
    <submittedName>
        <fullName evidence="1">Uncharacterized protein</fullName>
    </submittedName>
</protein>
<dbReference type="Proteomes" id="UP000694621">
    <property type="component" value="Unplaced"/>
</dbReference>
<sequence length="106" mass="11819">TNFPPRTAKPAKLRLPHGSFKTLRLSHSTTCSIIGQLDTPKVYKLQVLFHQLETHMCIKVEEGPSYSPQESRAITDLLDSDITQHVPKIGTIPAQLRSPSTNLLKC</sequence>
<name>A0A8B9HLP0_ASTMX</name>
<proteinExistence type="predicted"/>